<dbReference type="PANTHER" id="PTHR45924">
    <property type="entry name" value="FI17866P1"/>
    <property type="match status" value="1"/>
</dbReference>
<reference evidence="2" key="1">
    <citation type="submission" date="2018-11" db="EMBL/GenBank/DDBJ databases">
        <authorList>
            <consortium name="Pathogen Informatics"/>
        </authorList>
    </citation>
    <scope>NUCLEOTIDE SEQUENCE</scope>
</reference>
<dbReference type="InterPro" id="IPR011993">
    <property type="entry name" value="PH-like_dom_sf"/>
</dbReference>
<keyword evidence="3" id="KW-1185">Reference proteome</keyword>
<name>A0A3S5C6C7_9PLAT</name>
<evidence type="ECO:0000313" key="3">
    <source>
        <dbReference type="Proteomes" id="UP000784294"/>
    </source>
</evidence>
<dbReference type="GO" id="GO:0031267">
    <property type="term" value="F:small GTPase binding"/>
    <property type="evidence" value="ECO:0007669"/>
    <property type="project" value="TreeGrafter"/>
</dbReference>
<dbReference type="GO" id="GO:0005085">
    <property type="term" value="F:guanyl-nucleotide exchange factor activity"/>
    <property type="evidence" value="ECO:0007669"/>
    <property type="project" value="TreeGrafter"/>
</dbReference>
<evidence type="ECO:0000313" key="2">
    <source>
        <dbReference type="EMBL" id="VEL38251.1"/>
    </source>
</evidence>
<dbReference type="OrthoDB" id="1594986at2759"/>
<proteinExistence type="predicted"/>
<comment type="caution">
    <text evidence="2">The sequence shown here is derived from an EMBL/GenBank/DDBJ whole genome shotgun (WGS) entry which is preliminary data.</text>
</comment>
<feature type="region of interest" description="Disordered" evidence="1">
    <location>
        <begin position="201"/>
        <end position="225"/>
    </location>
</feature>
<dbReference type="PANTHER" id="PTHR45924:SF2">
    <property type="entry name" value="FI17866P1"/>
    <property type="match status" value="1"/>
</dbReference>
<dbReference type="AlphaFoldDB" id="A0A3S5C6C7"/>
<gene>
    <name evidence="2" type="ORF">PXEA_LOCUS31691</name>
</gene>
<dbReference type="Proteomes" id="UP000784294">
    <property type="component" value="Unassembled WGS sequence"/>
</dbReference>
<dbReference type="EMBL" id="CAAALY010257358">
    <property type="protein sequence ID" value="VEL38251.1"/>
    <property type="molecule type" value="Genomic_DNA"/>
</dbReference>
<dbReference type="Gene3D" id="2.30.29.30">
    <property type="entry name" value="Pleckstrin-homology domain (PH domain)/Phosphotyrosine-binding domain (PTB)"/>
    <property type="match status" value="1"/>
</dbReference>
<accession>A0A3S5C6C7</accession>
<protein>
    <submittedName>
        <fullName evidence="2">Uncharacterized protein</fullName>
    </submittedName>
</protein>
<organism evidence="2 3">
    <name type="scientific">Protopolystoma xenopodis</name>
    <dbReference type="NCBI Taxonomy" id="117903"/>
    <lineage>
        <taxon>Eukaryota</taxon>
        <taxon>Metazoa</taxon>
        <taxon>Spiralia</taxon>
        <taxon>Lophotrochozoa</taxon>
        <taxon>Platyhelminthes</taxon>
        <taxon>Monogenea</taxon>
        <taxon>Polyopisthocotylea</taxon>
        <taxon>Polystomatidea</taxon>
        <taxon>Polystomatidae</taxon>
        <taxon>Protopolystoma</taxon>
    </lineage>
</organism>
<sequence>MNNSFVIDQMKRTLVAPLASARVAKFPAITSTPHLHTLMLSLSLSLSSDRCMSAQCANLMLIECIPKAPLAFHILPFDNPKAQRTLKAPSLAVKLIWCREIKRLILDNYDALIPEKAKQIVLNMTPDKVPGLGLGLVREIVAEVGLPTLATGGSVDCAGSRNPNHCIAKCNGVVGASGTSTGRSPVVAADLPASEATVGLVNGQKSGRRKSTSLLPGASSRRSSA</sequence>
<evidence type="ECO:0000256" key="1">
    <source>
        <dbReference type="SAM" id="MobiDB-lite"/>
    </source>
</evidence>